<keyword evidence="2" id="KW-0472">Membrane</keyword>
<dbReference type="PANTHER" id="PTHR40407">
    <property type="entry name" value="MEMBRANE PROTEIN-LIKE PROTEIN"/>
    <property type="match status" value="1"/>
</dbReference>
<feature type="transmembrane region" description="Helical" evidence="2">
    <location>
        <begin position="261"/>
        <end position="280"/>
    </location>
</feature>
<evidence type="ECO:0008006" key="5">
    <source>
        <dbReference type="Google" id="ProtNLM"/>
    </source>
</evidence>
<feature type="transmembrane region" description="Helical" evidence="2">
    <location>
        <begin position="164"/>
        <end position="182"/>
    </location>
</feature>
<name>A0A4Q4TW51_9PEZI</name>
<feature type="region of interest" description="Disordered" evidence="1">
    <location>
        <begin position="1"/>
        <end position="66"/>
    </location>
</feature>
<sequence length="533" mass="59002">MGSGVLNRETDISTTRRGGADVEAASSMPTQSSQSYGGTTETSPPFPARNQPTRDDDAPKMMANPKSPVTRVLAPDMLRGLLMVLMALDHTVVALNSWKHGQGGDGELDGAIIRKWNWPLAYAIRTLTHLCATGFTFLMGMGVAYFGRSRARLGWTSYQMIRHFAIRAAILTLITVLMGVVFTAGKLWFMNAVLFSLAIDYFLAGLLWLVISKTEPALQQLGERWLPEFTEPAVTQPLLNGSRSIATPTPRATARANTISWHLHNLVLLALAAVTIWWNIWLSPNSGHCQAEDVKPVAAMSLPQNTAVQIWFHIIQTERVISVFPPLAWLSFAILGLLYGRLLMAHSSSPVTIKCTTILAASGFALLFVLTRLFHFGNLSESCLQTEDQTTHPGLNQYLASPQSFFYITKYPPDVAFFAFTMAGNLFLLALFDVIPSQVTKRFTLLLAYGKSALFFYLAHQVVLFPLGAVLQSLFGHELDYKSPITGKNAVGVESVWAYFGLCASVLAILYPLSQWYSRFKETKATNSIWRFF</sequence>
<evidence type="ECO:0000256" key="2">
    <source>
        <dbReference type="SAM" id="Phobius"/>
    </source>
</evidence>
<organism evidence="3 4">
    <name type="scientific">Monosporascus ibericus</name>
    <dbReference type="NCBI Taxonomy" id="155417"/>
    <lineage>
        <taxon>Eukaryota</taxon>
        <taxon>Fungi</taxon>
        <taxon>Dikarya</taxon>
        <taxon>Ascomycota</taxon>
        <taxon>Pezizomycotina</taxon>
        <taxon>Sordariomycetes</taxon>
        <taxon>Xylariomycetidae</taxon>
        <taxon>Xylariales</taxon>
        <taxon>Xylariales incertae sedis</taxon>
        <taxon>Monosporascus</taxon>
    </lineage>
</organism>
<proteinExistence type="predicted"/>
<gene>
    <name evidence="3" type="ORF">DL764_001067</name>
</gene>
<dbReference type="EMBL" id="QJNU01000029">
    <property type="protein sequence ID" value="RYP09813.1"/>
    <property type="molecule type" value="Genomic_DNA"/>
</dbReference>
<feature type="transmembrane region" description="Helical" evidence="2">
    <location>
        <begin position="455"/>
        <end position="476"/>
    </location>
</feature>
<keyword evidence="4" id="KW-1185">Reference proteome</keyword>
<dbReference type="AlphaFoldDB" id="A0A4Q4TW51"/>
<feature type="transmembrane region" description="Helical" evidence="2">
    <location>
        <begin position="188"/>
        <end position="211"/>
    </location>
</feature>
<keyword evidence="2" id="KW-0812">Transmembrane</keyword>
<evidence type="ECO:0000313" key="3">
    <source>
        <dbReference type="EMBL" id="RYP09813.1"/>
    </source>
</evidence>
<evidence type="ECO:0000313" key="4">
    <source>
        <dbReference type="Proteomes" id="UP000293360"/>
    </source>
</evidence>
<feature type="transmembrane region" description="Helical" evidence="2">
    <location>
        <begin position="351"/>
        <end position="370"/>
    </location>
</feature>
<evidence type="ECO:0000256" key="1">
    <source>
        <dbReference type="SAM" id="MobiDB-lite"/>
    </source>
</evidence>
<comment type="caution">
    <text evidence="3">The sequence shown here is derived from an EMBL/GenBank/DDBJ whole genome shotgun (WGS) entry which is preliminary data.</text>
</comment>
<feature type="transmembrane region" description="Helical" evidence="2">
    <location>
        <begin position="496"/>
        <end position="514"/>
    </location>
</feature>
<dbReference type="Proteomes" id="UP000293360">
    <property type="component" value="Unassembled WGS sequence"/>
</dbReference>
<dbReference type="PANTHER" id="PTHR40407:SF1">
    <property type="entry name" value="HEPARAN-ALPHA-GLUCOSAMINIDE N-ACETYLTRANSFERASE CATALYTIC DOMAIN-CONTAINING PROTEIN"/>
    <property type="match status" value="1"/>
</dbReference>
<accession>A0A4Q4TW51</accession>
<feature type="transmembrane region" description="Helical" evidence="2">
    <location>
        <begin position="118"/>
        <end position="143"/>
    </location>
</feature>
<keyword evidence="2" id="KW-1133">Transmembrane helix</keyword>
<feature type="transmembrane region" description="Helical" evidence="2">
    <location>
        <begin position="320"/>
        <end position="339"/>
    </location>
</feature>
<dbReference type="OrthoDB" id="2505607at2759"/>
<feature type="transmembrane region" description="Helical" evidence="2">
    <location>
        <begin position="415"/>
        <end position="435"/>
    </location>
</feature>
<dbReference type="STRING" id="155417.A0A4Q4TW51"/>
<protein>
    <recommendedName>
        <fullName evidence="5">Heparan-alpha-glucosaminide N-acetyltransferase catalytic domain-containing protein</fullName>
    </recommendedName>
</protein>
<reference evidence="3 4" key="1">
    <citation type="submission" date="2018-06" db="EMBL/GenBank/DDBJ databases">
        <title>Complete Genomes of Monosporascus.</title>
        <authorList>
            <person name="Robinson A.J."/>
            <person name="Natvig D.O."/>
        </authorList>
    </citation>
    <scope>NUCLEOTIDE SEQUENCE [LARGE SCALE GENOMIC DNA]</scope>
    <source>
        <strain evidence="3 4">CBS 110550</strain>
    </source>
</reference>
<feature type="compositionally biased region" description="Polar residues" evidence="1">
    <location>
        <begin position="27"/>
        <end position="43"/>
    </location>
</feature>